<evidence type="ECO:0000313" key="15">
    <source>
        <dbReference type="EnsemblMetazoa" id="HelroP84384"/>
    </source>
</evidence>
<evidence type="ECO:0000256" key="4">
    <source>
        <dbReference type="ARBA" id="ARBA00022692"/>
    </source>
</evidence>
<keyword evidence="11" id="KW-0407">Ion channel</keyword>
<gene>
    <name evidence="15" type="primary">20216329</name>
    <name evidence="14" type="ORF">HELRODRAFT_84384</name>
</gene>
<dbReference type="KEGG" id="hro:HELRODRAFT_84384"/>
<keyword evidence="9" id="KW-0406">Ion transport</keyword>
<dbReference type="InParanoid" id="T1G5I2"/>
<dbReference type="PANTHER" id="PTHR11537:SF105">
    <property type="entry name" value="POTASSIUM VOLTAGE-GATED CHANNEL PROTEIN SHAL"/>
    <property type="match status" value="1"/>
</dbReference>
<feature type="transmembrane region" description="Helical" evidence="12">
    <location>
        <begin position="190"/>
        <end position="208"/>
    </location>
</feature>
<dbReference type="GO" id="GO:0071805">
    <property type="term" value="P:potassium ion transmembrane transport"/>
    <property type="evidence" value="ECO:0000318"/>
    <property type="project" value="GO_Central"/>
</dbReference>
<dbReference type="CTD" id="20216329"/>
<evidence type="ECO:0000256" key="11">
    <source>
        <dbReference type="ARBA" id="ARBA00023303"/>
    </source>
</evidence>
<dbReference type="RefSeq" id="XP_009023316.1">
    <property type="nucleotide sequence ID" value="XM_009025068.1"/>
</dbReference>
<dbReference type="FunFam" id="1.10.287.70:FF:000028">
    <property type="entry name" value="potassium voltage-gated channel subfamily D member 3"/>
    <property type="match status" value="1"/>
</dbReference>
<dbReference type="GO" id="GO:0001508">
    <property type="term" value="P:action potential"/>
    <property type="evidence" value="ECO:0000318"/>
    <property type="project" value="GO_Central"/>
</dbReference>
<keyword evidence="16" id="KW-1185">Reference proteome</keyword>
<dbReference type="eggNOG" id="KOG4390">
    <property type="taxonomic scope" value="Eukaryota"/>
</dbReference>
<dbReference type="PRINTS" id="PR00169">
    <property type="entry name" value="KCHANNEL"/>
</dbReference>
<reference evidence="14 16" key="2">
    <citation type="journal article" date="2013" name="Nature">
        <title>Insights into bilaterian evolution from three spiralian genomes.</title>
        <authorList>
            <person name="Simakov O."/>
            <person name="Marletaz F."/>
            <person name="Cho S.J."/>
            <person name="Edsinger-Gonzales E."/>
            <person name="Havlak P."/>
            <person name="Hellsten U."/>
            <person name="Kuo D.H."/>
            <person name="Larsson T."/>
            <person name="Lv J."/>
            <person name="Arendt D."/>
            <person name="Savage R."/>
            <person name="Osoegawa K."/>
            <person name="de Jong P."/>
            <person name="Grimwood J."/>
            <person name="Chapman J.A."/>
            <person name="Shapiro H."/>
            <person name="Aerts A."/>
            <person name="Otillar R.P."/>
            <person name="Terry A.Y."/>
            <person name="Boore J.L."/>
            <person name="Grigoriev I.V."/>
            <person name="Lindberg D.R."/>
            <person name="Seaver E.C."/>
            <person name="Weisblat D.A."/>
            <person name="Putnam N.H."/>
            <person name="Rokhsar D.S."/>
        </authorList>
    </citation>
    <scope>NUCLEOTIDE SEQUENCE</scope>
</reference>
<dbReference type="InterPro" id="IPR005821">
    <property type="entry name" value="Ion_trans_dom"/>
</dbReference>
<dbReference type="InterPro" id="IPR003975">
    <property type="entry name" value="K_chnl_volt-dep_Kv4"/>
</dbReference>
<protein>
    <recommendedName>
        <fullName evidence="13">BTB domain-containing protein</fullName>
    </recommendedName>
</protein>
<keyword evidence="6" id="KW-0851">Voltage-gated channel</keyword>
<comment type="subcellular location">
    <subcellularLocation>
        <location evidence="1">Membrane</location>
        <topology evidence="1">Multi-pass membrane protein</topology>
    </subcellularLocation>
</comment>
<evidence type="ECO:0000256" key="10">
    <source>
        <dbReference type="ARBA" id="ARBA00023136"/>
    </source>
</evidence>
<keyword evidence="8 12" id="KW-1133">Transmembrane helix</keyword>
<accession>T1G5I2</accession>
<dbReference type="OMA" id="MWRAFES"/>
<dbReference type="InterPro" id="IPR021645">
    <property type="entry name" value="Shal-type_N"/>
</dbReference>
<keyword evidence="7" id="KW-0630">Potassium</keyword>
<dbReference type="InterPro" id="IPR003968">
    <property type="entry name" value="K_chnl_volt-dep_Kv"/>
</dbReference>
<dbReference type="InterPro" id="IPR000210">
    <property type="entry name" value="BTB/POZ_dom"/>
</dbReference>
<dbReference type="Gene3D" id="3.30.710.10">
    <property type="entry name" value="Potassium Channel Kv1.1, Chain A"/>
    <property type="match status" value="1"/>
</dbReference>
<dbReference type="Pfam" id="PF02214">
    <property type="entry name" value="BTB_2"/>
    <property type="match status" value="1"/>
</dbReference>
<evidence type="ECO:0000259" key="13">
    <source>
        <dbReference type="SMART" id="SM00225"/>
    </source>
</evidence>
<feature type="transmembrane region" description="Helical" evidence="12">
    <location>
        <begin position="390"/>
        <end position="414"/>
    </location>
</feature>
<dbReference type="SUPFAM" id="SSF81324">
    <property type="entry name" value="Voltage-gated potassium channels"/>
    <property type="match status" value="1"/>
</dbReference>
<dbReference type="FunFam" id="1.20.120.350:FF:000016">
    <property type="entry name" value="Potassium voltage-gated channel subfamily D member 3"/>
    <property type="match status" value="1"/>
</dbReference>
<dbReference type="InterPro" id="IPR028325">
    <property type="entry name" value="VG_K_chnl"/>
</dbReference>
<evidence type="ECO:0000256" key="2">
    <source>
        <dbReference type="ARBA" id="ARBA00022448"/>
    </source>
</evidence>
<dbReference type="Proteomes" id="UP000015101">
    <property type="component" value="Unassembled WGS sequence"/>
</dbReference>
<evidence type="ECO:0000256" key="9">
    <source>
        <dbReference type="ARBA" id="ARBA00023065"/>
    </source>
</evidence>
<evidence type="ECO:0000256" key="6">
    <source>
        <dbReference type="ARBA" id="ARBA00022882"/>
    </source>
</evidence>
<feature type="domain" description="BTB" evidence="13">
    <location>
        <begin position="44"/>
        <end position="143"/>
    </location>
</feature>
<keyword evidence="10 12" id="KW-0472">Membrane</keyword>
<dbReference type="InterPro" id="IPR003131">
    <property type="entry name" value="T1-type_BTB"/>
</dbReference>
<keyword evidence="2" id="KW-0813">Transport</keyword>
<dbReference type="InterPro" id="IPR027359">
    <property type="entry name" value="Volt_channel_dom_sf"/>
</dbReference>
<evidence type="ECO:0000256" key="1">
    <source>
        <dbReference type="ARBA" id="ARBA00004141"/>
    </source>
</evidence>
<dbReference type="InterPro" id="IPR011333">
    <property type="entry name" value="SKP1/BTB/POZ_sf"/>
</dbReference>
<dbReference type="SUPFAM" id="SSF54695">
    <property type="entry name" value="POZ domain"/>
    <property type="match status" value="1"/>
</dbReference>
<keyword evidence="5" id="KW-0631">Potassium channel</keyword>
<dbReference type="Pfam" id="PF00520">
    <property type="entry name" value="Ion_trans"/>
    <property type="match status" value="1"/>
</dbReference>
<dbReference type="Gene3D" id="1.10.287.70">
    <property type="match status" value="1"/>
</dbReference>
<dbReference type="HOGENOM" id="CLU_011722_9_1_1"/>
<feature type="transmembrane region" description="Helical" evidence="12">
    <location>
        <begin position="329"/>
        <end position="350"/>
    </location>
</feature>
<dbReference type="FunFam" id="3.30.710.10:FF:000004">
    <property type="entry name" value="Potassium voltage-gated channel subfamily D member 3"/>
    <property type="match status" value="1"/>
</dbReference>
<reference evidence="16" key="1">
    <citation type="submission" date="2012-12" db="EMBL/GenBank/DDBJ databases">
        <authorList>
            <person name="Hellsten U."/>
            <person name="Grimwood J."/>
            <person name="Chapman J.A."/>
            <person name="Shapiro H."/>
            <person name="Aerts A."/>
            <person name="Otillar R.P."/>
            <person name="Terry A.Y."/>
            <person name="Boore J.L."/>
            <person name="Simakov O."/>
            <person name="Marletaz F."/>
            <person name="Cho S.-J."/>
            <person name="Edsinger-Gonzales E."/>
            <person name="Havlak P."/>
            <person name="Kuo D.-H."/>
            <person name="Larsson T."/>
            <person name="Lv J."/>
            <person name="Arendt D."/>
            <person name="Savage R."/>
            <person name="Osoegawa K."/>
            <person name="de Jong P."/>
            <person name="Lindberg D.R."/>
            <person name="Seaver E.C."/>
            <person name="Weisblat D.A."/>
            <person name="Putnam N.H."/>
            <person name="Grigoriev I.V."/>
            <person name="Rokhsar D.S."/>
        </authorList>
    </citation>
    <scope>NUCLEOTIDE SEQUENCE</scope>
</reference>
<dbReference type="PRINTS" id="PR01497">
    <property type="entry name" value="SHALCHANNEL"/>
</dbReference>
<dbReference type="PRINTS" id="PR01491">
    <property type="entry name" value="KVCHANNEL"/>
</dbReference>
<dbReference type="Pfam" id="PF11601">
    <property type="entry name" value="Shal-type"/>
    <property type="match status" value="1"/>
</dbReference>
<dbReference type="AlphaFoldDB" id="T1G5I2"/>
<dbReference type="EnsemblMetazoa" id="HelroT84384">
    <property type="protein sequence ID" value="HelroP84384"/>
    <property type="gene ID" value="HelroG84384"/>
</dbReference>
<dbReference type="STRING" id="6412.T1G5I2"/>
<reference evidence="15" key="3">
    <citation type="submission" date="2015-06" db="UniProtKB">
        <authorList>
            <consortium name="EnsemblMetazoa"/>
        </authorList>
    </citation>
    <scope>IDENTIFICATION</scope>
</reference>
<evidence type="ECO:0000256" key="3">
    <source>
        <dbReference type="ARBA" id="ARBA00022538"/>
    </source>
</evidence>
<evidence type="ECO:0000313" key="16">
    <source>
        <dbReference type="Proteomes" id="UP000015101"/>
    </source>
</evidence>
<organism evidence="15 16">
    <name type="scientific">Helobdella robusta</name>
    <name type="common">Californian leech</name>
    <dbReference type="NCBI Taxonomy" id="6412"/>
    <lineage>
        <taxon>Eukaryota</taxon>
        <taxon>Metazoa</taxon>
        <taxon>Spiralia</taxon>
        <taxon>Lophotrochozoa</taxon>
        <taxon>Annelida</taxon>
        <taxon>Clitellata</taxon>
        <taxon>Hirudinea</taxon>
        <taxon>Rhynchobdellida</taxon>
        <taxon>Glossiphoniidae</taxon>
        <taxon>Helobdella</taxon>
    </lineage>
</organism>
<dbReference type="EMBL" id="KB097144">
    <property type="protein sequence ID" value="ESN98434.1"/>
    <property type="molecule type" value="Genomic_DNA"/>
</dbReference>
<keyword evidence="4 12" id="KW-0812">Transmembrane</keyword>
<evidence type="ECO:0000256" key="12">
    <source>
        <dbReference type="SAM" id="Phobius"/>
    </source>
</evidence>
<dbReference type="OrthoDB" id="433309at2759"/>
<dbReference type="GO" id="GO:0051260">
    <property type="term" value="P:protein homooligomerization"/>
    <property type="evidence" value="ECO:0007669"/>
    <property type="project" value="InterPro"/>
</dbReference>
<evidence type="ECO:0000256" key="8">
    <source>
        <dbReference type="ARBA" id="ARBA00022989"/>
    </source>
</evidence>
<dbReference type="GO" id="GO:0008076">
    <property type="term" value="C:voltage-gated potassium channel complex"/>
    <property type="evidence" value="ECO:0000318"/>
    <property type="project" value="GO_Central"/>
</dbReference>
<dbReference type="SMART" id="SM00225">
    <property type="entry name" value="BTB"/>
    <property type="match status" value="1"/>
</dbReference>
<evidence type="ECO:0000256" key="7">
    <source>
        <dbReference type="ARBA" id="ARBA00022958"/>
    </source>
</evidence>
<dbReference type="EMBL" id="AMQM01005874">
    <property type="status" value="NOT_ANNOTATED_CDS"/>
    <property type="molecule type" value="Genomic_DNA"/>
</dbReference>
<dbReference type="GeneID" id="20216329"/>
<dbReference type="GO" id="GO:0016020">
    <property type="term" value="C:membrane"/>
    <property type="evidence" value="ECO:0000318"/>
    <property type="project" value="GO_Central"/>
</dbReference>
<dbReference type="PANTHER" id="PTHR11537">
    <property type="entry name" value="VOLTAGE-GATED POTASSIUM CHANNEL"/>
    <property type="match status" value="1"/>
</dbReference>
<dbReference type="Gene3D" id="1.20.120.350">
    <property type="entry name" value="Voltage-gated potassium channels. Chain C"/>
    <property type="match status" value="1"/>
</dbReference>
<evidence type="ECO:0000313" key="14">
    <source>
        <dbReference type="EMBL" id="ESN98434.1"/>
    </source>
</evidence>
<dbReference type="GO" id="GO:0005250">
    <property type="term" value="F:A-type (transient outward) potassium channel activity"/>
    <property type="evidence" value="ECO:0000318"/>
    <property type="project" value="GO_Central"/>
</dbReference>
<keyword evidence="3" id="KW-0633">Potassium transport</keyword>
<name>T1G5I2_HELRO</name>
<evidence type="ECO:0000256" key="5">
    <source>
        <dbReference type="ARBA" id="ARBA00022826"/>
    </source>
</evidence>
<proteinExistence type="predicted"/>
<sequence length="501" mass="56946">MVSVAAWLPFVRAAAIGWIPIGRNQLPRVPLAITGKENNASSDQRLRINVSGQIFETWKHTLDRYPDTLLGSDEKEFFFDDDAGEYFFDRDPELFRRVLAFYRSGSLHWPKDECVAAFDDELDFFGLGQDSIGDCCQEDYRDRKRENQERIAEDAAEAAAEELAAKAQAAVRERMWNTFENPQANTTALVFYYVTGFFIAVSVLANVIETIPCGIHTNQPDRTISCGEMYESELFCLDTACVIIFTTEYMMRLYAAPNRAKHLRSVMSVIDAVAILPYYIGLCLPDNKDLGGAFVTLRVFRVFRIFKFSRHSQGLRILGYTLKSCASELGFLLFSLSMAIIIFATIMYYAEKNVEETTFTSIPEAFWYTIVTMTTLGYGDMTPKTVTGKIVGGVCSLSGVLVIALPVPVIVSNFSRIYHQNQRSDKRKAQKKARATRLHNMRNSAIKNFMTGKARTEKLVYELESGLKVDELKNEDLFQIQHHHLLNCLERATVRYNIFMI</sequence>